<reference evidence="3 4" key="1">
    <citation type="submission" date="2016-09" db="EMBL/GenBank/DDBJ databases">
        <title>Complete genome of Desulfosporosinus sp. OL.</title>
        <authorList>
            <person name="Mardanov A."/>
            <person name="Beletsky A."/>
            <person name="Panova A."/>
            <person name="Karnachuk O."/>
            <person name="Ravin N."/>
        </authorList>
    </citation>
    <scope>NUCLEOTIDE SEQUENCE [LARGE SCALE GENOMIC DNA]</scope>
    <source>
        <strain evidence="3 4">OL</strain>
    </source>
</reference>
<dbReference type="Pfam" id="PF00582">
    <property type="entry name" value="Usp"/>
    <property type="match status" value="1"/>
</dbReference>
<organism evidence="3 4">
    <name type="scientific">Desulfosporosinus metallidurans</name>
    <dbReference type="NCBI Taxonomy" id="1888891"/>
    <lineage>
        <taxon>Bacteria</taxon>
        <taxon>Bacillati</taxon>
        <taxon>Bacillota</taxon>
        <taxon>Clostridia</taxon>
        <taxon>Eubacteriales</taxon>
        <taxon>Desulfitobacteriaceae</taxon>
        <taxon>Desulfosporosinus</taxon>
    </lineage>
</organism>
<name>A0A1Q8R0J7_9FIRM</name>
<dbReference type="PANTHER" id="PTHR46268:SF6">
    <property type="entry name" value="UNIVERSAL STRESS PROTEIN UP12"/>
    <property type="match status" value="1"/>
</dbReference>
<dbReference type="PRINTS" id="PR01438">
    <property type="entry name" value="UNVRSLSTRESS"/>
</dbReference>
<dbReference type="Gene3D" id="3.40.50.620">
    <property type="entry name" value="HUPs"/>
    <property type="match status" value="1"/>
</dbReference>
<dbReference type="InterPro" id="IPR014729">
    <property type="entry name" value="Rossmann-like_a/b/a_fold"/>
</dbReference>
<dbReference type="InterPro" id="IPR006015">
    <property type="entry name" value="Universal_stress_UspA"/>
</dbReference>
<dbReference type="PANTHER" id="PTHR46268">
    <property type="entry name" value="STRESS RESPONSE PROTEIN NHAX"/>
    <property type="match status" value="1"/>
</dbReference>
<dbReference type="CDD" id="cd00293">
    <property type="entry name" value="USP-like"/>
    <property type="match status" value="1"/>
</dbReference>
<protein>
    <submittedName>
        <fullName evidence="3">Universal stress protein family</fullName>
    </submittedName>
</protein>
<dbReference type="SUPFAM" id="SSF52402">
    <property type="entry name" value="Adenine nucleotide alpha hydrolases-like"/>
    <property type="match status" value="1"/>
</dbReference>
<dbReference type="OrthoDB" id="9794782at2"/>
<comment type="caution">
    <text evidence="3">The sequence shown here is derived from an EMBL/GenBank/DDBJ whole genome shotgun (WGS) entry which is preliminary data.</text>
</comment>
<comment type="similarity">
    <text evidence="1">Belongs to the universal stress protein A family.</text>
</comment>
<dbReference type="Proteomes" id="UP000186102">
    <property type="component" value="Unassembled WGS sequence"/>
</dbReference>
<keyword evidence="4" id="KW-1185">Reference proteome</keyword>
<dbReference type="EMBL" id="MLBF01000004">
    <property type="protein sequence ID" value="OLN33143.1"/>
    <property type="molecule type" value="Genomic_DNA"/>
</dbReference>
<feature type="domain" description="UspA" evidence="2">
    <location>
        <begin position="1"/>
        <end position="142"/>
    </location>
</feature>
<evidence type="ECO:0000259" key="2">
    <source>
        <dbReference type="Pfam" id="PF00582"/>
    </source>
</evidence>
<evidence type="ECO:0000313" key="3">
    <source>
        <dbReference type="EMBL" id="OLN33143.1"/>
    </source>
</evidence>
<sequence>MFKKILVPTDASEYSCRALKTALELARVFHAEIELLFVMSPPEAYWDPYVARSFVVPTQEIERGGELALEATLEGIDVGDVLLMKKKLSGHPATIIIEEVKKENIDLVVMGSHGHGPIAGSILGSISQRVLQRAECPVFIVK</sequence>
<gene>
    <name evidence="3" type="ORF">DSOL_0870</name>
</gene>
<accession>A0A1Q8R0J7</accession>
<evidence type="ECO:0000313" key="4">
    <source>
        <dbReference type="Proteomes" id="UP000186102"/>
    </source>
</evidence>
<dbReference type="STRING" id="1888891.DSOL_0870"/>
<dbReference type="InterPro" id="IPR006016">
    <property type="entry name" value="UspA"/>
</dbReference>
<dbReference type="RefSeq" id="WP_075363659.1">
    <property type="nucleotide sequence ID" value="NZ_MLBF01000004.1"/>
</dbReference>
<evidence type="ECO:0000256" key="1">
    <source>
        <dbReference type="ARBA" id="ARBA00008791"/>
    </source>
</evidence>
<proteinExistence type="inferred from homology"/>
<dbReference type="AlphaFoldDB" id="A0A1Q8R0J7"/>